<dbReference type="CDD" id="cd03768">
    <property type="entry name" value="SR_ResInv"/>
    <property type="match status" value="1"/>
</dbReference>
<sequence>MKKARYIRISSASQNIKRQLLANHLDEILYIDICSGSIPFHKRDKARELLEDVKKNKINYIYVDAIDRLGRNVLDILTTLDKMEKSRCIVKVENIGIESLIKDKPNSAFKMICSVLSNVAEMERDTLLERQRQGILIAKAEGRYKGRVTGSTEDDKTVLNRYKKVVKHLNEGISQRKTAKLNDISLPTVQKVAKLIRAS</sequence>
<reference evidence="4 5" key="1">
    <citation type="submission" date="2016-10" db="EMBL/GenBank/DDBJ databases">
        <authorList>
            <person name="de Groot N.N."/>
        </authorList>
    </citation>
    <scope>NUCLEOTIDE SEQUENCE [LARGE SCALE GENOMIC DNA]</scope>
    <source>
        <strain evidence="4 5">DSM 16195</strain>
    </source>
</reference>
<feature type="domain" description="Resolvase/invertase-type recombinase catalytic" evidence="3">
    <location>
        <begin position="2"/>
        <end position="142"/>
    </location>
</feature>
<keyword evidence="5" id="KW-1185">Reference proteome</keyword>
<evidence type="ECO:0000313" key="5">
    <source>
        <dbReference type="Proteomes" id="UP000199321"/>
    </source>
</evidence>
<protein>
    <submittedName>
        <fullName evidence="4">Site-specific DNA recombinase</fullName>
    </submittedName>
</protein>
<dbReference type="Proteomes" id="UP000199321">
    <property type="component" value="Unassembled WGS sequence"/>
</dbReference>
<dbReference type="Pfam" id="PF00239">
    <property type="entry name" value="Resolvase"/>
    <property type="match status" value="1"/>
</dbReference>
<dbReference type="AlphaFoldDB" id="A0A1G7HG75"/>
<dbReference type="EMBL" id="FNBA01000004">
    <property type="protein sequence ID" value="SDE99313.1"/>
    <property type="molecule type" value="Genomic_DNA"/>
</dbReference>
<proteinExistence type="predicted"/>
<dbReference type="PANTHER" id="PTHR30461:SF2">
    <property type="entry name" value="SERINE RECOMBINASE PINE-RELATED"/>
    <property type="match status" value="1"/>
</dbReference>
<name>A0A1G7HG75_9FLAO</name>
<evidence type="ECO:0000313" key="4">
    <source>
        <dbReference type="EMBL" id="SDE99313.1"/>
    </source>
</evidence>
<gene>
    <name evidence="4" type="ORF">SAMN05421855_10471</name>
</gene>
<dbReference type="RefSeq" id="WP_093144737.1">
    <property type="nucleotide sequence ID" value="NZ_BMWO01000004.1"/>
</dbReference>
<dbReference type="InterPro" id="IPR036162">
    <property type="entry name" value="Resolvase-like_N_sf"/>
</dbReference>
<keyword evidence="2" id="KW-0233">DNA recombination</keyword>
<evidence type="ECO:0000256" key="1">
    <source>
        <dbReference type="ARBA" id="ARBA00023125"/>
    </source>
</evidence>
<accession>A0A1G7HG75</accession>
<dbReference type="SUPFAM" id="SSF53041">
    <property type="entry name" value="Resolvase-like"/>
    <property type="match status" value="1"/>
</dbReference>
<organism evidence="4 5">
    <name type="scientific">Ulvibacter litoralis</name>
    <dbReference type="NCBI Taxonomy" id="227084"/>
    <lineage>
        <taxon>Bacteria</taxon>
        <taxon>Pseudomonadati</taxon>
        <taxon>Bacteroidota</taxon>
        <taxon>Flavobacteriia</taxon>
        <taxon>Flavobacteriales</taxon>
        <taxon>Flavobacteriaceae</taxon>
        <taxon>Ulvibacter</taxon>
    </lineage>
</organism>
<dbReference type="SMART" id="SM00857">
    <property type="entry name" value="Resolvase"/>
    <property type="match status" value="1"/>
</dbReference>
<dbReference type="InterPro" id="IPR006119">
    <property type="entry name" value="Resolv_N"/>
</dbReference>
<evidence type="ECO:0000259" key="3">
    <source>
        <dbReference type="PROSITE" id="PS51736"/>
    </source>
</evidence>
<evidence type="ECO:0000256" key="2">
    <source>
        <dbReference type="ARBA" id="ARBA00023172"/>
    </source>
</evidence>
<dbReference type="PROSITE" id="PS51736">
    <property type="entry name" value="RECOMBINASES_3"/>
    <property type="match status" value="1"/>
</dbReference>
<dbReference type="GO" id="GO:0003677">
    <property type="term" value="F:DNA binding"/>
    <property type="evidence" value="ECO:0007669"/>
    <property type="project" value="UniProtKB-KW"/>
</dbReference>
<dbReference type="STRING" id="227084.SAMN05421855_10471"/>
<dbReference type="PANTHER" id="PTHR30461">
    <property type="entry name" value="DNA-INVERTASE FROM LAMBDOID PROPHAGE"/>
    <property type="match status" value="1"/>
</dbReference>
<keyword evidence="1" id="KW-0238">DNA-binding</keyword>
<dbReference type="Gene3D" id="3.40.50.1390">
    <property type="entry name" value="Resolvase, N-terminal catalytic domain"/>
    <property type="match status" value="1"/>
</dbReference>
<dbReference type="GO" id="GO:0000150">
    <property type="term" value="F:DNA strand exchange activity"/>
    <property type="evidence" value="ECO:0007669"/>
    <property type="project" value="InterPro"/>
</dbReference>
<dbReference type="InterPro" id="IPR050639">
    <property type="entry name" value="SSR_resolvase"/>
</dbReference>
<dbReference type="OrthoDB" id="9797501at2"/>